<dbReference type="AlphaFoldDB" id="A0A922MV70"/>
<keyword evidence="3 7" id="KW-0547">Nucleotide-binding</keyword>
<evidence type="ECO:0000256" key="1">
    <source>
        <dbReference type="ARBA" id="ARBA00022598"/>
    </source>
</evidence>
<feature type="binding site" evidence="7">
    <location>
        <begin position="144"/>
        <end position="150"/>
    </location>
    <ligand>
        <name>substrate</name>
    </ligand>
</feature>
<dbReference type="SMART" id="SM00788">
    <property type="entry name" value="Adenylsucc_synt"/>
    <property type="match status" value="1"/>
</dbReference>
<dbReference type="Gene3D" id="1.10.300.10">
    <property type="entry name" value="Adenylosuccinate Synthetase, subunit A, domain 2"/>
    <property type="match status" value="1"/>
</dbReference>
<keyword evidence="6 7" id="KW-0342">GTP-binding</keyword>
<evidence type="ECO:0000256" key="6">
    <source>
        <dbReference type="ARBA" id="ARBA00023134"/>
    </source>
</evidence>
<feature type="binding site" evidence="7">
    <location>
        <position position="37"/>
    </location>
    <ligand>
        <name>IMP</name>
        <dbReference type="ChEBI" id="CHEBI:58053"/>
        <note>ligand shared between dimeric partners</note>
    </ligand>
</feature>
<dbReference type="EMBL" id="JACEFF010000163">
    <property type="protein sequence ID" value="KAH9643042.1"/>
    <property type="molecule type" value="Genomic_DNA"/>
</dbReference>
<evidence type="ECO:0000256" key="7">
    <source>
        <dbReference type="HAMAP-Rule" id="MF_03125"/>
    </source>
</evidence>
<evidence type="ECO:0000313" key="10">
    <source>
        <dbReference type="Proteomes" id="UP000814243"/>
    </source>
</evidence>
<comment type="catalytic activity">
    <reaction evidence="7">
        <text>IMP + L-aspartate + GTP = N(6)-(1,2-dicarboxyethyl)-AMP + GDP + phosphate + 2 H(+)</text>
        <dbReference type="Rhea" id="RHEA:15753"/>
        <dbReference type="ChEBI" id="CHEBI:15378"/>
        <dbReference type="ChEBI" id="CHEBI:29991"/>
        <dbReference type="ChEBI" id="CHEBI:37565"/>
        <dbReference type="ChEBI" id="CHEBI:43474"/>
        <dbReference type="ChEBI" id="CHEBI:57567"/>
        <dbReference type="ChEBI" id="CHEBI:58053"/>
        <dbReference type="ChEBI" id="CHEBI:58189"/>
        <dbReference type="EC" id="6.3.4.4"/>
    </reaction>
</comment>
<feature type="binding site" evidence="7">
    <location>
        <begin position="176"/>
        <end position="178"/>
    </location>
    <ligand>
        <name>GTP</name>
        <dbReference type="ChEBI" id="CHEBI:37565"/>
    </ligand>
</feature>
<proteinExistence type="inferred from homology"/>
<dbReference type="Proteomes" id="UP000814243">
    <property type="component" value="Unassembled WGS sequence"/>
</dbReference>
<dbReference type="GO" id="GO:0000287">
    <property type="term" value="F:magnesium ion binding"/>
    <property type="evidence" value="ECO:0007669"/>
    <property type="project" value="UniProtKB-UniRule"/>
</dbReference>
<dbReference type="InterPro" id="IPR042110">
    <property type="entry name" value="Adenylosuccinate_synth_dom2"/>
</dbReference>
<comment type="pathway">
    <text evidence="7">Purine metabolism; AMP biosynthesis via de novo pathway; AMP from IMP: step 1/2.</text>
</comment>
<comment type="caution">
    <text evidence="7">Lacks conserved residue(s) required for the propagation of feature annotation.</text>
</comment>
<dbReference type="GO" id="GO:0005525">
    <property type="term" value="F:GTP binding"/>
    <property type="evidence" value="ECO:0007669"/>
    <property type="project" value="UniProtKB-UniRule"/>
</dbReference>
<dbReference type="PROSITE" id="PS00513">
    <property type="entry name" value="ADENYLOSUCCIN_SYN_2"/>
    <property type="match status" value="1"/>
</dbReference>
<feature type="binding site" evidence="7">
    <location>
        <position position="115"/>
    </location>
    <ligand>
        <name>IMP</name>
        <dbReference type="ChEBI" id="CHEBI:58053"/>
    </ligand>
</feature>
<feature type="binding site" evidence="7">
    <location>
        <position position="23"/>
    </location>
    <ligand>
        <name>IMP</name>
        <dbReference type="ChEBI" id="CHEBI:58053"/>
    </ligand>
</feature>
<reference evidence="9" key="1">
    <citation type="journal article" date="2021" name="G3 (Bethesda)">
        <title>Genome and transcriptome analysis of the beet armyworm Spodoptera exigua reveals targets for pest control. .</title>
        <authorList>
            <person name="Simon S."/>
            <person name="Breeschoten T."/>
            <person name="Jansen H.J."/>
            <person name="Dirks R.P."/>
            <person name="Schranz M.E."/>
            <person name="Ros V.I.D."/>
        </authorList>
    </citation>
    <scope>NUCLEOTIDE SEQUENCE</scope>
    <source>
        <strain evidence="9">TB_SE_WUR_2020</strain>
    </source>
</reference>
<dbReference type="Gene3D" id="3.40.440.10">
    <property type="entry name" value="Adenylosuccinate Synthetase, subunit A, domain 1"/>
    <property type="match status" value="1"/>
</dbReference>
<comment type="function">
    <text evidence="7">Plays an important role in the de novo pathway and in the salvage pathway of purine nucleotide biosynthesis. Catalyzes the first commited step in the biosynthesis of AMP from IMP.</text>
</comment>
<name>A0A922MV70_SPOEX</name>
<keyword evidence="7" id="KW-0963">Cytoplasm</keyword>
<dbReference type="GO" id="GO:0004019">
    <property type="term" value="F:adenylosuccinate synthase activity"/>
    <property type="evidence" value="ECO:0007669"/>
    <property type="project" value="UniProtKB-UniRule"/>
</dbReference>
<dbReference type="GO" id="GO:0046040">
    <property type="term" value="P:IMP metabolic process"/>
    <property type="evidence" value="ECO:0007669"/>
    <property type="project" value="TreeGrafter"/>
</dbReference>
<evidence type="ECO:0000313" key="9">
    <source>
        <dbReference type="EMBL" id="KAH9643042.1"/>
    </source>
</evidence>
<dbReference type="EC" id="6.3.4.4" evidence="7"/>
<evidence type="ECO:0000256" key="8">
    <source>
        <dbReference type="PROSITE-ProRule" id="PRU10134"/>
    </source>
</evidence>
<evidence type="ECO:0000256" key="5">
    <source>
        <dbReference type="ARBA" id="ARBA00022842"/>
    </source>
</evidence>
<comment type="similarity">
    <text evidence="7">Belongs to the adenylosuccinate synthetase family.</text>
</comment>
<dbReference type="InterPro" id="IPR042111">
    <property type="entry name" value="Adenylosuccinate_synth_dom3"/>
</dbReference>
<evidence type="ECO:0000256" key="3">
    <source>
        <dbReference type="ARBA" id="ARBA00022741"/>
    </source>
</evidence>
<dbReference type="InterPro" id="IPR033128">
    <property type="entry name" value="Adenylosuccin_syn_Lys_AS"/>
</dbReference>
<dbReference type="InterPro" id="IPR042109">
    <property type="entry name" value="Adenylosuccinate_synth_dom1"/>
</dbReference>
<protein>
    <recommendedName>
        <fullName evidence="7">Adenylosuccinate synthetase</fullName>
        <shortName evidence="7">AMPSase</shortName>
        <shortName evidence="7">AdSS</shortName>
        <ecNumber evidence="7">6.3.4.4</ecNumber>
    </recommendedName>
    <alternativeName>
        <fullName evidence="7">IMP--aspartate ligase</fullName>
    </alternativeName>
</protein>
<comment type="subunit">
    <text evidence="7">Homodimer.</text>
</comment>
<keyword evidence="1 7" id="KW-0436">Ligase</keyword>
<evidence type="ECO:0000256" key="2">
    <source>
        <dbReference type="ARBA" id="ARBA00022723"/>
    </source>
</evidence>
<feature type="binding site" evidence="7">
    <location>
        <position position="150"/>
    </location>
    <ligand>
        <name>GTP</name>
        <dbReference type="ChEBI" id="CHEBI:37565"/>
    </ligand>
</feature>
<comment type="subcellular location">
    <subcellularLocation>
        <location evidence="7">Cytoplasm</location>
    </subcellularLocation>
</comment>
<organism evidence="9 10">
    <name type="scientific">Spodoptera exigua</name>
    <name type="common">Beet armyworm</name>
    <name type="synonym">Noctua fulgens</name>
    <dbReference type="NCBI Taxonomy" id="7107"/>
    <lineage>
        <taxon>Eukaryota</taxon>
        <taxon>Metazoa</taxon>
        <taxon>Ecdysozoa</taxon>
        <taxon>Arthropoda</taxon>
        <taxon>Hexapoda</taxon>
        <taxon>Insecta</taxon>
        <taxon>Pterygota</taxon>
        <taxon>Neoptera</taxon>
        <taxon>Endopterygota</taxon>
        <taxon>Lepidoptera</taxon>
        <taxon>Glossata</taxon>
        <taxon>Ditrysia</taxon>
        <taxon>Noctuoidea</taxon>
        <taxon>Noctuidae</taxon>
        <taxon>Amphipyrinae</taxon>
        <taxon>Spodoptera</taxon>
    </lineage>
</organism>
<dbReference type="InterPro" id="IPR027417">
    <property type="entry name" value="P-loop_NTPase"/>
</dbReference>
<dbReference type="GO" id="GO:0044208">
    <property type="term" value="P:'de novo' AMP biosynthetic process"/>
    <property type="evidence" value="ECO:0007669"/>
    <property type="project" value="UniProtKB-UniRule"/>
</dbReference>
<dbReference type="Pfam" id="PF00709">
    <property type="entry name" value="Adenylsucc_synt"/>
    <property type="match status" value="2"/>
</dbReference>
<keyword evidence="4 7" id="KW-0658">Purine biosynthesis</keyword>
<sequence>MSVGTEYRYVMEAEKGKNSLGTTKKGIGPTYSSKATRNGLRIGDLLGDSAMFEEKFRTLAANYKRMFPTLEVDIDAELARYREYAEKIRPMVRDTVSYLHKAIGEGKKVLVEGANAAMLDIDFENRFVKETGRLLQERGHEVGVTTKRVRRCGWLDLVVVRYTAMVNGYTSLCLTKMDILDTLKEIKIGVAYKLNGKKIEYFPSSMAELSSVELNTSAWDKAGNPSSAQMRLNVVSAPAT</sequence>
<dbReference type="InterPro" id="IPR001114">
    <property type="entry name" value="Adenylosuccinate_synthetase"/>
</dbReference>
<dbReference type="PANTHER" id="PTHR11846:SF0">
    <property type="entry name" value="ADENYLOSUCCINATE SYNTHETASE"/>
    <property type="match status" value="1"/>
</dbReference>
<dbReference type="PANTHER" id="PTHR11846">
    <property type="entry name" value="ADENYLOSUCCINATE SYNTHETASE"/>
    <property type="match status" value="1"/>
</dbReference>
<feature type="active site" evidence="8">
    <location>
        <position position="34"/>
    </location>
</feature>
<gene>
    <name evidence="9" type="ORF">HF086_013603</name>
</gene>
<feature type="binding site" evidence="7">
    <location>
        <position position="148"/>
    </location>
    <ligand>
        <name>IMP</name>
        <dbReference type="ChEBI" id="CHEBI:58053"/>
    </ligand>
</feature>
<dbReference type="GO" id="GO:0005737">
    <property type="term" value="C:cytoplasm"/>
    <property type="evidence" value="ECO:0007669"/>
    <property type="project" value="UniProtKB-SubCell"/>
</dbReference>
<dbReference type="HAMAP" id="MF_00011">
    <property type="entry name" value="Adenylosucc_synth"/>
    <property type="match status" value="1"/>
</dbReference>
<evidence type="ECO:0000256" key="4">
    <source>
        <dbReference type="ARBA" id="ARBA00022755"/>
    </source>
</evidence>
<keyword evidence="2 7" id="KW-0479">Metal-binding</keyword>
<comment type="cofactor">
    <cofactor evidence="7">
        <name>Mg(2+)</name>
        <dbReference type="ChEBI" id="CHEBI:18420"/>
    </cofactor>
    <text evidence="7">Binds 1 Mg(2+) ion per subunit.</text>
</comment>
<dbReference type="Gene3D" id="3.90.170.10">
    <property type="entry name" value="Adenylosuccinate Synthetase, subunit A, domain 3"/>
    <property type="match status" value="1"/>
</dbReference>
<keyword evidence="5 7" id="KW-0460">Magnesium</keyword>
<comment type="caution">
    <text evidence="9">The sequence shown here is derived from an EMBL/GenBank/DDBJ whole genome shotgun (WGS) entry which is preliminary data.</text>
</comment>
<dbReference type="SUPFAM" id="SSF52540">
    <property type="entry name" value="P-loop containing nucleoside triphosphate hydrolases"/>
    <property type="match status" value="1"/>
</dbReference>
<accession>A0A922MV70</accession>
<dbReference type="FunFam" id="1.10.300.10:FF:000002">
    <property type="entry name" value="Adenylosuccinate synthetase, chloroplastic"/>
    <property type="match status" value="1"/>
</dbReference>